<dbReference type="Gene3D" id="2.60.40.10">
    <property type="entry name" value="Immunoglobulins"/>
    <property type="match status" value="1"/>
</dbReference>
<dbReference type="EMBL" id="JAHRIQ010014333">
    <property type="protein sequence ID" value="MEQ2226054.1"/>
    <property type="molecule type" value="Genomic_DNA"/>
</dbReference>
<proteinExistence type="predicted"/>
<sequence>MTYCDLHSLWRVSVTILLTSVGVNSLPDDCLFPETGPRQGGTRVTIWGENLGLQFRDIQMGVRLGKVPCVPIEEEYISAER</sequence>
<feature type="domain" description="IPT/TIG" evidence="2">
    <location>
        <begin position="31"/>
        <end position="77"/>
    </location>
</feature>
<dbReference type="Proteomes" id="UP001482620">
    <property type="component" value="Unassembled WGS sequence"/>
</dbReference>
<evidence type="ECO:0000259" key="2">
    <source>
        <dbReference type="Pfam" id="PF01833"/>
    </source>
</evidence>
<evidence type="ECO:0000313" key="4">
    <source>
        <dbReference type="Proteomes" id="UP001482620"/>
    </source>
</evidence>
<dbReference type="PANTHER" id="PTHR22625">
    <property type="entry name" value="PLEXIN"/>
    <property type="match status" value="1"/>
</dbReference>
<comment type="caution">
    <text evidence="3">The sequence shown here is derived from an EMBL/GenBank/DDBJ whole genome shotgun (WGS) entry which is preliminary data.</text>
</comment>
<feature type="chain" id="PRO_5045138538" evidence="1">
    <location>
        <begin position="26"/>
        <end position="81"/>
    </location>
</feature>
<reference evidence="3 4" key="1">
    <citation type="submission" date="2021-06" db="EMBL/GenBank/DDBJ databases">
        <authorList>
            <person name="Palmer J.M."/>
        </authorList>
    </citation>
    <scope>NUCLEOTIDE SEQUENCE [LARGE SCALE GENOMIC DNA]</scope>
    <source>
        <strain evidence="4">if_2019</strain>
        <tissue evidence="3">Muscle</tissue>
    </source>
</reference>
<evidence type="ECO:0000313" key="3">
    <source>
        <dbReference type="EMBL" id="MEQ2226054.1"/>
    </source>
</evidence>
<dbReference type="InterPro" id="IPR014756">
    <property type="entry name" value="Ig_E-set"/>
</dbReference>
<keyword evidence="1" id="KW-0732">Signal</keyword>
<accession>A0ABV0SZS7</accession>
<gene>
    <name evidence="3" type="primary">PLXNA1_6</name>
    <name evidence="3" type="ORF">ILYODFUR_023739</name>
</gene>
<evidence type="ECO:0000256" key="1">
    <source>
        <dbReference type="SAM" id="SignalP"/>
    </source>
</evidence>
<dbReference type="PANTHER" id="PTHR22625:SF35">
    <property type="entry name" value="PLEXIN-A1"/>
    <property type="match status" value="1"/>
</dbReference>
<dbReference type="InterPro" id="IPR031148">
    <property type="entry name" value="Plexin"/>
</dbReference>
<dbReference type="InterPro" id="IPR013783">
    <property type="entry name" value="Ig-like_fold"/>
</dbReference>
<protein>
    <submittedName>
        <fullName evidence="3">Plexin-A1</fullName>
    </submittedName>
</protein>
<organism evidence="3 4">
    <name type="scientific">Ilyodon furcidens</name>
    <name type="common">goldbreast splitfin</name>
    <dbReference type="NCBI Taxonomy" id="33524"/>
    <lineage>
        <taxon>Eukaryota</taxon>
        <taxon>Metazoa</taxon>
        <taxon>Chordata</taxon>
        <taxon>Craniata</taxon>
        <taxon>Vertebrata</taxon>
        <taxon>Euteleostomi</taxon>
        <taxon>Actinopterygii</taxon>
        <taxon>Neopterygii</taxon>
        <taxon>Teleostei</taxon>
        <taxon>Neoteleostei</taxon>
        <taxon>Acanthomorphata</taxon>
        <taxon>Ovalentaria</taxon>
        <taxon>Atherinomorphae</taxon>
        <taxon>Cyprinodontiformes</taxon>
        <taxon>Goodeidae</taxon>
        <taxon>Ilyodon</taxon>
    </lineage>
</organism>
<dbReference type="InterPro" id="IPR002909">
    <property type="entry name" value="IPT_dom"/>
</dbReference>
<dbReference type="Pfam" id="PF01833">
    <property type="entry name" value="TIG"/>
    <property type="match status" value="1"/>
</dbReference>
<dbReference type="SUPFAM" id="SSF81296">
    <property type="entry name" value="E set domains"/>
    <property type="match status" value="1"/>
</dbReference>
<name>A0ABV0SZS7_9TELE</name>
<keyword evidence="4" id="KW-1185">Reference proteome</keyword>
<feature type="signal peptide" evidence="1">
    <location>
        <begin position="1"/>
        <end position="25"/>
    </location>
</feature>